<dbReference type="OrthoDB" id="9808768at2"/>
<feature type="binding site" evidence="7">
    <location>
        <begin position="32"/>
        <end position="39"/>
    </location>
    <ligand>
        <name>ATP</name>
        <dbReference type="ChEBI" id="CHEBI:30616"/>
    </ligand>
</feature>
<feature type="coiled-coil region" evidence="7">
    <location>
        <begin position="332"/>
        <end position="390"/>
    </location>
</feature>
<evidence type="ECO:0000256" key="1">
    <source>
        <dbReference type="ARBA" id="ARBA00004496"/>
    </source>
</evidence>
<reference evidence="9 10" key="1">
    <citation type="submission" date="2013-02" db="EMBL/GenBank/DDBJ databases">
        <title>The Genome Sequence of Lactobacillus catenaformis F0143.</title>
        <authorList>
            <consortium name="The Broad Institute Genome Sequencing Platform"/>
            <person name="Earl A."/>
            <person name="Ward D."/>
            <person name="Feldgarden M."/>
            <person name="Gevers D."/>
            <person name="Izard J."/>
            <person name="Blanton J.M."/>
            <person name="Mathney J."/>
            <person name="Dewhirst F.E."/>
            <person name="Young S.K."/>
            <person name="Zeng Q."/>
            <person name="Gargeya S."/>
            <person name="Fitzgerald M."/>
            <person name="Haas B."/>
            <person name="Abouelleil A."/>
            <person name="Alvarado L."/>
            <person name="Arachchi H.M."/>
            <person name="Berlin A."/>
            <person name="Chapman S.B."/>
            <person name="Gearin G."/>
            <person name="Goldberg J."/>
            <person name="Griggs A."/>
            <person name="Gujja S."/>
            <person name="Hansen M."/>
            <person name="Heiman D."/>
            <person name="Howarth C."/>
            <person name="Larimer J."/>
            <person name="Lui A."/>
            <person name="MacDonald P.J.P."/>
            <person name="McCowen C."/>
            <person name="Montmayeur A."/>
            <person name="Murphy C."/>
            <person name="Neiman D."/>
            <person name="Pearson M."/>
            <person name="Priest M."/>
            <person name="Roberts A."/>
            <person name="Saif S."/>
            <person name="Shea T."/>
            <person name="Sisk P."/>
            <person name="Stolte C."/>
            <person name="Sykes S."/>
            <person name="Wortman J."/>
            <person name="Nusbaum C."/>
            <person name="Birren B."/>
        </authorList>
    </citation>
    <scope>NUCLEOTIDE SEQUENCE [LARGE SCALE GENOMIC DNA]</scope>
    <source>
        <strain evidence="9 10">OT 569</strain>
    </source>
</reference>
<comment type="subunit">
    <text evidence="7">Homodimer.</text>
</comment>
<dbReference type="GO" id="GO:0006260">
    <property type="term" value="P:DNA replication"/>
    <property type="evidence" value="ECO:0007669"/>
    <property type="project" value="UniProtKB-UniRule"/>
</dbReference>
<evidence type="ECO:0000259" key="8">
    <source>
        <dbReference type="SMART" id="SM00968"/>
    </source>
</evidence>
<accession>M2Q1K4</accession>
<dbReference type="GO" id="GO:0005524">
    <property type="term" value="F:ATP binding"/>
    <property type="evidence" value="ECO:0007669"/>
    <property type="project" value="UniProtKB-UniRule"/>
</dbReference>
<evidence type="ECO:0000256" key="2">
    <source>
        <dbReference type="ARBA" id="ARBA00022490"/>
    </source>
</evidence>
<dbReference type="FunFam" id="3.40.50.300:FF:000901">
    <property type="entry name" value="Chromosome partition protein Smc"/>
    <property type="match status" value="1"/>
</dbReference>
<keyword evidence="4 7" id="KW-0067">ATP-binding</keyword>
<dbReference type="SMART" id="SM00968">
    <property type="entry name" value="SMC_hinge"/>
    <property type="match status" value="1"/>
</dbReference>
<comment type="similarity">
    <text evidence="7">Belongs to the SMC family.</text>
</comment>
<dbReference type="HAMAP" id="MF_01894">
    <property type="entry name" value="Smc_prok"/>
    <property type="match status" value="1"/>
</dbReference>
<dbReference type="Gene3D" id="3.30.70.1620">
    <property type="match status" value="1"/>
</dbReference>
<dbReference type="InterPro" id="IPR036277">
    <property type="entry name" value="SMC_hinge_sf"/>
</dbReference>
<dbReference type="Gene3D" id="1.20.1060.20">
    <property type="match status" value="1"/>
</dbReference>
<dbReference type="Gene3D" id="6.10.140.1720">
    <property type="match status" value="1"/>
</dbReference>
<dbReference type="SUPFAM" id="SSF52540">
    <property type="entry name" value="P-loop containing nucleoside triphosphate hydrolases"/>
    <property type="match status" value="1"/>
</dbReference>
<dbReference type="PIRSF" id="PIRSF005719">
    <property type="entry name" value="SMC"/>
    <property type="match status" value="1"/>
</dbReference>
<dbReference type="PATRIC" id="fig|999415.3.peg.1586"/>
<proteinExistence type="inferred from homology"/>
<evidence type="ECO:0000256" key="6">
    <source>
        <dbReference type="ARBA" id="ARBA00023125"/>
    </source>
</evidence>
<dbReference type="FunFam" id="3.40.50.300:FF:000984">
    <property type="entry name" value="Chromosome partition protein Smc"/>
    <property type="match status" value="1"/>
</dbReference>
<evidence type="ECO:0000256" key="7">
    <source>
        <dbReference type="HAMAP-Rule" id="MF_01894"/>
    </source>
</evidence>
<dbReference type="CDD" id="cd03278">
    <property type="entry name" value="ABC_SMC_barmotin"/>
    <property type="match status" value="1"/>
</dbReference>
<keyword evidence="2 7" id="KW-0963">Cytoplasm</keyword>
<comment type="domain">
    <text evidence="7">Contains large globular domains required for ATP hydrolysis at each terminus and a third globular domain forming a flexible hinge near the middle of the molecule. These domains are separated by coiled-coil structures.</text>
</comment>
<keyword evidence="10" id="KW-1185">Reference proteome</keyword>
<dbReference type="Gene3D" id="3.40.50.300">
    <property type="entry name" value="P-loop containing nucleotide triphosphate hydrolases"/>
    <property type="match status" value="2"/>
</dbReference>
<gene>
    <name evidence="7" type="primary">smc</name>
    <name evidence="9" type="ORF">HMPREF9943_01559</name>
</gene>
<keyword evidence="3 7" id="KW-0547">Nucleotide-binding</keyword>
<dbReference type="GO" id="GO:0030261">
    <property type="term" value="P:chromosome condensation"/>
    <property type="evidence" value="ECO:0007669"/>
    <property type="project" value="InterPro"/>
</dbReference>
<evidence type="ECO:0000313" key="10">
    <source>
        <dbReference type="Proteomes" id="UP000011758"/>
    </source>
</evidence>
<comment type="caution">
    <text evidence="9">The sequence shown here is derived from an EMBL/GenBank/DDBJ whole genome shotgun (WGS) entry which is preliminary data.</text>
</comment>
<evidence type="ECO:0000256" key="4">
    <source>
        <dbReference type="ARBA" id="ARBA00022840"/>
    </source>
</evidence>
<dbReference type="PANTHER" id="PTHR43977">
    <property type="entry name" value="STRUCTURAL MAINTENANCE OF CHROMOSOMES PROTEIN 3"/>
    <property type="match status" value="1"/>
</dbReference>
<organism evidence="9 10">
    <name type="scientific">Eggerthia catenaformis OT 569 = DSM 20559</name>
    <dbReference type="NCBI Taxonomy" id="999415"/>
    <lineage>
        <taxon>Bacteria</taxon>
        <taxon>Bacillati</taxon>
        <taxon>Bacillota</taxon>
        <taxon>Erysipelotrichia</taxon>
        <taxon>Erysipelotrichales</taxon>
        <taxon>Coprobacillaceae</taxon>
        <taxon>Eggerthia</taxon>
    </lineage>
</organism>
<dbReference type="Pfam" id="PF02463">
    <property type="entry name" value="SMC_N"/>
    <property type="match status" value="1"/>
</dbReference>
<comment type="subcellular location">
    <subcellularLocation>
        <location evidence="1 7">Cytoplasm</location>
    </subcellularLocation>
</comment>
<keyword evidence="6 7" id="KW-0238">DNA-binding</keyword>
<protein>
    <recommendedName>
        <fullName evidence="7">Chromosome partition protein Smc</fullName>
    </recommendedName>
</protein>
<dbReference type="AlphaFoldDB" id="M2Q1K4"/>
<dbReference type="STRING" id="999415.HMPREF9943_01559"/>
<dbReference type="InterPro" id="IPR003395">
    <property type="entry name" value="RecF/RecN/SMC_N"/>
</dbReference>
<name>M2Q1K4_9FIRM</name>
<feature type="coiled-coil region" evidence="7">
    <location>
        <begin position="576"/>
        <end position="688"/>
    </location>
</feature>
<dbReference type="GO" id="GO:0005694">
    <property type="term" value="C:chromosome"/>
    <property type="evidence" value="ECO:0007669"/>
    <property type="project" value="InterPro"/>
</dbReference>
<keyword evidence="5 7" id="KW-0175">Coiled coil</keyword>
<dbReference type="InterPro" id="IPR027417">
    <property type="entry name" value="P-loop_NTPase"/>
</dbReference>
<dbReference type="GO" id="GO:0007062">
    <property type="term" value="P:sister chromatid cohesion"/>
    <property type="evidence" value="ECO:0007669"/>
    <property type="project" value="InterPro"/>
</dbReference>
<dbReference type="Pfam" id="PF06470">
    <property type="entry name" value="SMC_hinge"/>
    <property type="match status" value="1"/>
</dbReference>
<dbReference type="GO" id="GO:0003677">
    <property type="term" value="F:DNA binding"/>
    <property type="evidence" value="ECO:0007669"/>
    <property type="project" value="UniProtKB-UniRule"/>
</dbReference>
<comment type="function">
    <text evidence="7">Required for chromosome condensation and partitioning.</text>
</comment>
<dbReference type="Proteomes" id="UP000011758">
    <property type="component" value="Unassembled WGS sequence"/>
</dbReference>
<dbReference type="InterPro" id="IPR010935">
    <property type="entry name" value="SMC_hinge"/>
</dbReference>
<dbReference type="RefSeq" id="WP_004803778.1">
    <property type="nucleotide sequence ID" value="NZ_KB446649.1"/>
</dbReference>
<evidence type="ECO:0000256" key="3">
    <source>
        <dbReference type="ARBA" id="ARBA00022741"/>
    </source>
</evidence>
<dbReference type="GO" id="GO:0007059">
    <property type="term" value="P:chromosome segregation"/>
    <property type="evidence" value="ECO:0007669"/>
    <property type="project" value="UniProtKB-UniRule"/>
</dbReference>
<dbReference type="GO" id="GO:0016887">
    <property type="term" value="F:ATP hydrolysis activity"/>
    <property type="evidence" value="ECO:0007669"/>
    <property type="project" value="InterPro"/>
</dbReference>
<feature type="coiled-coil region" evidence="7">
    <location>
        <begin position="228"/>
        <end position="255"/>
    </location>
</feature>
<dbReference type="InterPro" id="IPR024704">
    <property type="entry name" value="SMC"/>
</dbReference>
<dbReference type="InterPro" id="IPR011890">
    <property type="entry name" value="SMC_prok"/>
</dbReference>
<sequence>MYLKRVELQGFKSFADKSFIEFMPGVIGIVGPNGCGKSNITDAIRWVLGEKSAKAMRGDTMTDVIFSGSEDRKPLNIAEVTLVFDNEDHYLDYDSHEVEITRRIYRDGSEAQYFINRQSVRLKDITTLIMDTGLGRDSLSIISQNSINEFVASKPEDRRGMFEEAAGVAKYKARKKESVSKLARTTENLERVEDITGELERQLNPLKRQKEKAEKYLQLSGELQEIEVTVLVKEIEKLNEKLRILNQELTESYAHATELEGNIILNENKNTAIQEKMYALDSEINELQGKLLATMNRVNELETQKVEIDANRKHILENQNEDNLALRIASMKETLQDALSEYNDRVQRYQQVKKEKEELENKQKEALLKENLLREEAETLNLKIHAERNESLRLKELLDSKSNYPYGVRSVLQAKETLSGIKGTIGDLISARENYETALHISLGAASNHIVTRNQEDAKRAIAYLKRNQAGRATFLPLDVIKGRTIRGDLALIARESQGYLGVMSDFVEYDHSLDQIVSNLLGSIIVADHIDHAVKIARNTSYRLKVVTLSGDIVNVGGSLTGGNYKNKNDGFASKKELERLNEKLTDHEKELHHKKLELSKQENMTRELRQMFMQKQMSFAQLEIVVTNKRNDLQLAKSDYEALTNKSVELEEIADGSKSNELLEILNKAKKERDQLKEQIQGKRELRMSYVNENDEIAKTLREERSHLKIIEEAITNNKINKTKYETEIQNALNRLNDSYQLTYEHALEFVNEGLDTEDAKEKVRDLRIKIAGLGHINLDAIDQYTEISQRYESLNKNRIELIEAKDSLLKAINDMDHIMIDRFTKTFEAVNVEFNRVFRYLFGGGHASLHYVDPQDILETGIEIEAQPPGKSAKLHSFSGGENALIALSCLFAIMSVRPVPLCILDEVEAALDPANVERFAKYLKEYSDKTQFIVVTHREGTMAECDLLYGATMQQKGVTKLVSVKLDDATALADA</sequence>
<dbReference type="eggNOG" id="COG1196">
    <property type="taxonomic scope" value="Bacteria"/>
</dbReference>
<dbReference type="EMBL" id="AGEJ01000024">
    <property type="protein sequence ID" value="EMD16156.1"/>
    <property type="molecule type" value="Genomic_DNA"/>
</dbReference>
<dbReference type="SUPFAM" id="SSF75553">
    <property type="entry name" value="Smc hinge domain"/>
    <property type="match status" value="1"/>
</dbReference>
<evidence type="ECO:0000256" key="5">
    <source>
        <dbReference type="ARBA" id="ARBA00023054"/>
    </source>
</evidence>
<feature type="domain" description="SMC hinge" evidence="8">
    <location>
        <begin position="419"/>
        <end position="538"/>
    </location>
</feature>
<dbReference type="GO" id="GO:0005737">
    <property type="term" value="C:cytoplasm"/>
    <property type="evidence" value="ECO:0007669"/>
    <property type="project" value="UniProtKB-SubCell"/>
</dbReference>
<evidence type="ECO:0000313" key="9">
    <source>
        <dbReference type="EMBL" id="EMD16156.1"/>
    </source>
</evidence>